<comment type="caution">
    <text evidence="2">The sequence shown here is derived from an EMBL/GenBank/DDBJ whole genome shotgun (WGS) entry which is preliminary data.</text>
</comment>
<evidence type="ECO:0000313" key="2">
    <source>
        <dbReference type="EMBL" id="GAX88987.1"/>
    </source>
</evidence>
<evidence type="ECO:0000313" key="3">
    <source>
        <dbReference type="Proteomes" id="UP000217785"/>
    </source>
</evidence>
<keyword evidence="3" id="KW-1185">Reference proteome</keyword>
<feature type="transmembrane region" description="Helical" evidence="1">
    <location>
        <begin position="206"/>
        <end position="232"/>
    </location>
</feature>
<keyword evidence="1" id="KW-0812">Transmembrane</keyword>
<keyword evidence="1" id="KW-1133">Transmembrane helix</keyword>
<accession>A0A292YFQ9</accession>
<sequence length="275" mass="30586">MNLLLESFRTINRNLGMIWPPVVMGLGFFLLMAISFGALIAGTGFFQALGELVNATGDLDSLQVQDFLSQLNPGLLIIFIVLVILFMILGFLIGPFITGGMYAISSAVIDGSKQYWSSFFQGGFRYLGWGILFIFVSIAVYIPMWILEWLLGPANPRDINPLLEIIRFVYSIAVTYLLYLFYPALIDGKEGFVDSIRTSFSLAWKAFLLTILPVIGLLVAGVIVFLILLAIGYFTHPLAAVLIGIPLALYLSPLYYVWATLVYRELTHPSDPFTD</sequence>
<reference evidence="3" key="1">
    <citation type="submission" date="2017-07" db="EMBL/GenBank/DDBJ databases">
        <title>Draft genome sequence of Effusibacillus lacus strain skLN1.</title>
        <authorList>
            <person name="Watanabe M."/>
            <person name="Kojima H."/>
            <person name="Fukui M."/>
        </authorList>
    </citation>
    <scope>NUCLEOTIDE SEQUENCE [LARGE SCALE GENOMIC DNA]</scope>
    <source>
        <strain evidence="3">skLN1</strain>
    </source>
</reference>
<protein>
    <submittedName>
        <fullName evidence="2">Uncharacterized protein</fullName>
    </submittedName>
</protein>
<feature type="transmembrane region" description="Helical" evidence="1">
    <location>
        <begin position="75"/>
        <end position="105"/>
    </location>
</feature>
<proteinExistence type="predicted"/>
<feature type="transmembrane region" description="Helical" evidence="1">
    <location>
        <begin position="238"/>
        <end position="258"/>
    </location>
</feature>
<dbReference type="RefSeq" id="WP_096180679.1">
    <property type="nucleotide sequence ID" value="NZ_BDUF01000011.1"/>
</dbReference>
<feature type="transmembrane region" description="Helical" evidence="1">
    <location>
        <begin position="126"/>
        <end position="145"/>
    </location>
</feature>
<feature type="transmembrane region" description="Helical" evidence="1">
    <location>
        <begin position="21"/>
        <end position="46"/>
    </location>
</feature>
<gene>
    <name evidence="2" type="ORF">EFBL_0601</name>
</gene>
<dbReference type="AlphaFoldDB" id="A0A292YFQ9"/>
<dbReference type="OrthoDB" id="9998122at2"/>
<dbReference type="EMBL" id="BDUF01000011">
    <property type="protein sequence ID" value="GAX88987.1"/>
    <property type="molecule type" value="Genomic_DNA"/>
</dbReference>
<dbReference type="Proteomes" id="UP000217785">
    <property type="component" value="Unassembled WGS sequence"/>
</dbReference>
<feature type="transmembrane region" description="Helical" evidence="1">
    <location>
        <begin position="165"/>
        <end position="185"/>
    </location>
</feature>
<name>A0A292YFQ9_9BACL</name>
<keyword evidence="1" id="KW-0472">Membrane</keyword>
<evidence type="ECO:0000256" key="1">
    <source>
        <dbReference type="SAM" id="Phobius"/>
    </source>
</evidence>
<organism evidence="2 3">
    <name type="scientific">Effusibacillus lacus</name>
    <dbReference type="NCBI Taxonomy" id="1348429"/>
    <lineage>
        <taxon>Bacteria</taxon>
        <taxon>Bacillati</taxon>
        <taxon>Bacillota</taxon>
        <taxon>Bacilli</taxon>
        <taxon>Bacillales</taxon>
        <taxon>Alicyclobacillaceae</taxon>
        <taxon>Effusibacillus</taxon>
    </lineage>
</organism>